<dbReference type="Proteomes" id="UP000289184">
    <property type="component" value="Unassembled WGS sequence"/>
</dbReference>
<evidence type="ECO:0000313" key="2">
    <source>
        <dbReference type="EMBL" id="SSW64605.1"/>
    </source>
</evidence>
<reference evidence="2 3" key="1">
    <citation type="submission" date="2018-07" db="EMBL/GenBank/DDBJ databases">
        <authorList>
            <person name="Peeters C."/>
        </authorList>
    </citation>
    <scope>NUCLEOTIDE SEQUENCE [LARGE SCALE GENOMIC DNA]</scope>
    <source>
        <strain evidence="2 3">LMG 3411</strain>
    </source>
</reference>
<evidence type="ECO:0000259" key="1">
    <source>
        <dbReference type="Pfam" id="PF08450"/>
    </source>
</evidence>
<proteinExistence type="predicted"/>
<dbReference type="InterPro" id="IPR051262">
    <property type="entry name" value="SMP-30/CGR1_Lactonase"/>
</dbReference>
<sequence>MTVLQQPLPLIGNHLNRPESVIALADGRLYACDRQRGVVRVDRDPDGQPAVQWPAEEFVANGIALLDDGTFLIANVGPRGGAWKLVAPGQLEPFLTEEQGLPRSPLNFLFPDEHGNVWLSLCTQREPRSLAFHTENADAMIGVMRPGSRRVEIVARGLGFSNELRVDPTGRWLYVNETIARRMSRFEILPGATLGKRELVCEFGRGTWPDGLEFDEEGGIWLTSVVSNRVLQVDRHGHCTVHIEDCDDGAIDAAERAFAANAFGFEEISTGKHYGLRNISSIAFGGPDLRTAYLGSLFNTGISVWQAPVAGAKPLHWNVGRTVLD</sequence>
<keyword evidence="2" id="KW-0378">Hydrolase</keyword>
<gene>
    <name evidence="2" type="ORF">AGI3411_01704</name>
</gene>
<organism evidence="2 3">
    <name type="scientific">Achromobacter agilis</name>
    <dbReference type="NCBI Taxonomy" id="1353888"/>
    <lineage>
        <taxon>Bacteria</taxon>
        <taxon>Pseudomonadati</taxon>
        <taxon>Pseudomonadota</taxon>
        <taxon>Betaproteobacteria</taxon>
        <taxon>Burkholderiales</taxon>
        <taxon>Alcaligenaceae</taxon>
        <taxon>Achromobacter</taxon>
    </lineage>
</organism>
<evidence type="ECO:0000313" key="3">
    <source>
        <dbReference type="Proteomes" id="UP000289184"/>
    </source>
</evidence>
<dbReference type="SUPFAM" id="SSF63829">
    <property type="entry name" value="Calcium-dependent phosphotriesterase"/>
    <property type="match status" value="1"/>
</dbReference>
<accession>A0A446C9S3</accession>
<keyword evidence="3" id="KW-1185">Reference proteome</keyword>
<dbReference type="Gene3D" id="2.120.10.30">
    <property type="entry name" value="TolB, C-terminal domain"/>
    <property type="match status" value="1"/>
</dbReference>
<dbReference type="PANTHER" id="PTHR47572">
    <property type="entry name" value="LIPOPROTEIN-RELATED"/>
    <property type="match status" value="1"/>
</dbReference>
<dbReference type="EC" id="3.1.1.99" evidence="2"/>
<dbReference type="InterPro" id="IPR013658">
    <property type="entry name" value="SGL"/>
</dbReference>
<name>A0A446C9S3_9BURK</name>
<dbReference type="AlphaFoldDB" id="A0A446C9S3"/>
<feature type="domain" description="SMP-30/Gluconolactonase/LRE-like region" evidence="1">
    <location>
        <begin position="18"/>
        <end position="243"/>
    </location>
</feature>
<dbReference type="GO" id="GO:0016787">
    <property type="term" value="F:hydrolase activity"/>
    <property type="evidence" value="ECO:0007669"/>
    <property type="project" value="UniProtKB-KW"/>
</dbReference>
<protein>
    <submittedName>
        <fullName evidence="2">6-deoxy-6-sulfogluconolactonase</fullName>
        <ecNumber evidence="2">3.1.1.99</ecNumber>
    </submittedName>
</protein>
<dbReference type="EMBL" id="UFQB01000005">
    <property type="protein sequence ID" value="SSW64605.1"/>
    <property type="molecule type" value="Genomic_DNA"/>
</dbReference>
<dbReference type="RefSeq" id="WP_129526939.1">
    <property type="nucleotide sequence ID" value="NZ_UFQB01000005.1"/>
</dbReference>
<dbReference type="PANTHER" id="PTHR47572:SF5">
    <property type="entry name" value="BLR2277 PROTEIN"/>
    <property type="match status" value="1"/>
</dbReference>
<dbReference type="Pfam" id="PF08450">
    <property type="entry name" value="SGL"/>
    <property type="match status" value="1"/>
</dbReference>
<dbReference type="InterPro" id="IPR011042">
    <property type="entry name" value="6-blade_b-propeller_TolB-like"/>
</dbReference>
<dbReference type="OrthoDB" id="9031811at2"/>